<dbReference type="InterPro" id="IPR013766">
    <property type="entry name" value="Thioredoxin_domain"/>
</dbReference>
<organism evidence="2 3">
    <name type="scientific">Peribacillus castrilensis</name>
    <dbReference type="NCBI Taxonomy" id="2897690"/>
    <lineage>
        <taxon>Bacteria</taxon>
        <taxon>Bacillati</taxon>
        <taxon>Bacillota</taxon>
        <taxon>Bacilli</taxon>
        <taxon>Bacillales</taxon>
        <taxon>Bacillaceae</taxon>
        <taxon>Peribacillus</taxon>
    </lineage>
</organism>
<feature type="domain" description="Thioredoxin" evidence="1">
    <location>
        <begin position="14"/>
        <end position="85"/>
    </location>
</feature>
<dbReference type="CDD" id="cd02947">
    <property type="entry name" value="TRX_family"/>
    <property type="match status" value="1"/>
</dbReference>
<dbReference type="RefSeq" id="WP_367407806.1">
    <property type="nucleotide sequence ID" value="NZ_JARNBH010000027.1"/>
</dbReference>
<sequence>MKKVNELTTLKMVEEFLENHELSFLYVSTPECSTCHAILPKLRELLDHYPLIHLGHIDASKVEEVAGKFLILTAPIMLLMIDQKEYLREDRFVRFDHLKEKLELIYEMFTR</sequence>
<dbReference type="Pfam" id="PF00085">
    <property type="entry name" value="Thioredoxin"/>
    <property type="match status" value="1"/>
</dbReference>
<proteinExistence type="predicted"/>
<keyword evidence="3" id="KW-1185">Reference proteome</keyword>
<name>A0AAW9NF03_9BACI</name>
<evidence type="ECO:0000313" key="3">
    <source>
        <dbReference type="Proteomes" id="UP001307168"/>
    </source>
</evidence>
<dbReference type="Gene3D" id="3.40.30.10">
    <property type="entry name" value="Glutaredoxin"/>
    <property type="match status" value="1"/>
</dbReference>
<dbReference type="SUPFAM" id="SSF52833">
    <property type="entry name" value="Thioredoxin-like"/>
    <property type="match status" value="1"/>
</dbReference>
<accession>A0AAW9NF03</accession>
<dbReference type="Proteomes" id="UP001307168">
    <property type="component" value="Unassembled WGS sequence"/>
</dbReference>
<evidence type="ECO:0000259" key="1">
    <source>
        <dbReference type="Pfam" id="PF00085"/>
    </source>
</evidence>
<gene>
    <name evidence="2" type="ORF">P4706_22530</name>
</gene>
<dbReference type="AlphaFoldDB" id="A0AAW9NF03"/>
<dbReference type="InterPro" id="IPR036249">
    <property type="entry name" value="Thioredoxin-like_sf"/>
</dbReference>
<comment type="caution">
    <text evidence="2">The sequence shown here is derived from an EMBL/GenBank/DDBJ whole genome shotgun (WGS) entry which is preliminary data.</text>
</comment>
<reference evidence="2 3" key="1">
    <citation type="submission" date="2023-03" db="EMBL/GenBank/DDBJ databases">
        <title>Bacillus Genome Sequencing.</title>
        <authorList>
            <person name="Dunlap C."/>
        </authorList>
    </citation>
    <scope>NUCLEOTIDE SEQUENCE [LARGE SCALE GENOMIC DNA]</scope>
    <source>
        <strain evidence="2 3">B-41290</strain>
    </source>
</reference>
<dbReference type="EMBL" id="JARNBH010000027">
    <property type="protein sequence ID" value="MEC0275811.1"/>
    <property type="molecule type" value="Genomic_DNA"/>
</dbReference>
<protein>
    <submittedName>
        <fullName evidence="2">Thioredoxin family protein</fullName>
    </submittedName>
</protein>
<evidence type="ECO:0000313" key="2">
    <source>
        <dbReference type="EMBL" id="MEC0275811.1"/>
    </source>
</evidence>